<organism evidence="3 4">
    <name type="scientific">Carnegiea gigantea</name>
    <dbReference type="NCBI Taxonomy" id="171969"/>
    <lineage>
        <taxon>Eukaryota</taxon>
        <taxon>Viridiplantae</taxon>
        <taxon>Streptophyta</taxon>
        <taxon>Embryophyta</taxon>
        <taxon>Tracheophyta</taxon>
        <taxon>Spermatophyta</taxon>
        <taxon>Magnoliopsida</taxon>
        <taxon>eudicotyledons</taxon>
        <taxon>Gunneridae</taxon>
        <taxon>Pentapetalae</taxon>
        <taxon>Caryophyllales</taxon>
        <taxon>Cactineae</taxon>
        <taxon>Cactaceae</taxon>
        <taxon>Cactoideae</taxon>
        <taxon>Echinocereeae</taxon>
        <taxon>Carnegiea</taxon>
    </lineage>
</organism>
<evidence type="ECO:0000256" key="2">
    <source>
        <dbReference type="SAM" id="MobiDB-lite"/>
    </source>
</evidence>
<feature type="compositionally biased region" description="Low complexity" evidence="2">
    <location>
        <begin position="212"/>
        <end position="229"/>
    </location>
</feature>
<accession>A0A9Q1QIE4</accession>
<keyword evidence="4" id="KW-1185">Reference proteome</keyword>
<comment type="caution">
    <text evidence="3">The sequence shown here is derived from an EMBL/GenBank/DDBJ whole genome shotgun (WGS) entry which is preliminary data.</text>
</comment>
<evidence type="ECO:0000313" key="3">
    <source>
        <dbReference type="EMBL" id="KAJ8443352.1"/>
    </source>
</evidence>
<dbReference type="Proteomes" id="UP001153076">
    <property type="component" value="Unassembled WGS sequence"/>
</dbReference>
<reference evidence="3" key="1">
    <citation type="submission" date="2022-04" db="EMBL/GenBank/DDBJ databases">
        <title>Carnegiea gigantea Genome sequencing and assembly v2.</title>
        <authorList>
            <person name="Copetti D."/>
            <person name="Sanderson M.J."/>
            <person name="Burquez A."/>
            <person name="Wojciechowski M.F."/>
        </authorList>
    </citation>
    <scope>NUCLEOTIDE SEQUENCE</scope>
    <source>
        <strain evidence="3">SGP5-SGP5p</strain>
        <tissue evidence="3">Aerial part</tissue>
    </source>
</reference>
<evidence type="ECO:0000256" key="1">
    <source>
        <dbReference type="SAM" id="Coils"/>
    </source>
</evidence>
<proteinExistence type="predicted"/>
<feature type="compositionally biased region" description="Basic residues" evidence="2">
    <location>
        <begin position="272"/>
        <end position="282"/>
    </location>
</feature>
<gene>
    <name evidence="3" type="ORF">Cgig2_015833</name>
</gene>
<keyword evidence="1" id="KW-0175">Coiled coil</keyword>
<sequence>MQVWFYEHSSIYAFVDERRVPRHSSWINLYKGKKYDAGVVIRKLKDSEVGLMTCKYVMHRVYVWSQLMMNVMLGIISVIEVRDDERRIEAVEALIASEDYSAYVEDAQLGVVSSDLVRYLLQGVISVEEQLRRARDALGKEREVLAKEKEAHAATKKELTELKEAVAMKTTVDDILEFAMIQGLNSTADAPEMPAVGEERTNTDIFTPDAGVQVDPASSSSPVQSSDVAETITAGKSVSSGQLGHIRWRRIGEVGQVQRQSPYSEERPKSSITKRVRTRPRPRNPSVMQFFPYLHLDQAAGKGKRKCGNVYISQKRSKIHGGVSAAHIAGTDSDVGDESLLGSSDNANVESIMQPVADEGFPMGELRVDDVDGSVHVRMVAKEGVAEDAEGTAVNGDVEMGYVHNPIDQGGDGGRKSPCDVVVDAGVVVTDEKSNEGVAKDGPEVPTQSEKGAAYDGPMVAGVDAVHCDTHGTEAKTSAGPSTQTSAVVEGAVDEVSKTGRVSVVVTTSDEDSSPTSSEAGRGR</sequence>
<feature type="region of interest" description="Disordered" evidence="2">
    <location>
        <begin position="254"/>
        <end position="287"/>
    </location>
</feature>
<dbReference type="EMBL" id="JAKOGI010000121">
    <property type="protein sequence ID" value="KAJ8443352.1"/>
    <property type="molecule type" value="Genomic_DNA"/>
</dbReference>
<protein>
    <submittedName>
        <fullName evidence="3">Uncharacterized protein</fullName>
    </submittedName>
</protein>
<evidence type="ECO:0000313" key="4">
    <source>
        <dbReference type="Proteomes" id="UP001153076"/>
    </source>
</evidence>
<name>A0A9Q1QIE4_9CARY</name>
<feature type="region of interest" description="Disordered" evidence="2">
    <location>
        <begin position="435"/>
        <end position="455"/>
    </location>
</feature>
<dbReference type="AlphaFoldDB" id="A0A9Q1QIE4"/>
<feature type="coiled-coil region" evidence="1">
    <location>
        <begin position="128"/>
        <end position="165"/>
    </location>
</feature>
<feature type="region of interest" description="Disordered" evidence="2">
    <location>
        <begin position="206"/>
        <end position="236"/>
    </location>
</feature>